<dbReference type="InterPro" id="IPR006665">
    <property type="entry name" value="OmpA-like"/>
</dbReference>
<dbReference type="PATRIC" id="fig|693979.3.peg.2979"/>
<dbReference type="OrthoDB" id="1522982at2"/>
<dbReference type="Gene3D" id="2.40.160.20">
    <property type="match status" value="1"/>
</dbReference>
<dbReference type="Pfam" id="PF00691">
    <property type="entry name" value="OmpA"/>
    <property type="match status" value="1"/>
</dbReference>
<dbReference type="eggNOG" id="COG2885">
    <property type="taxonomic scope" value="Bacteria"/>
</dbReference>
<keyword evidence="2" id="KW-0472">Membrane</keyword>
<feature type="signal peptide" evidence="4">
    <location>
        <begin position="1"/>
        <end position="21"/>
    </location>
</feature>
<proteinExistence type="predicted"/>
<dbReference type="CDD" id="cd07185">
    <property type="entry name" value="OmpA_C-like"/>
    <property type="match status" value="1"/>
</dbReference>
<dbReference type="Proteomes" id="UP000008630">
    <property type="component" value="Chromosome"/>
</dbReference>
<evidence type="ECO:0000313" key="7">
    <source>
        <dbReference type="Proteomes" id="UP000008630"/>
    </source>
</evidence>
<protein>
    <submittedName>
        <fullName evidence="6">OmpA/MotB domain protein</fullName>
    </submittedName>
</protein>
<keyword evidence="3" id="KW-0175">Coiled coil</keyword>
<name>E6SNP4_BACT6</name>
<dbReference type="GO" id="GO:0016020">
    <property type="term" value="C:membrane"/>
    <property type="evidence" value="ECO:0007669"/>
    <property type="project" value="UniProtKB-UniRule"/>
</dbReference>
<dbReference type="InterPro" id="IPR027385">
    <property type="entry name" value="Beta-barrel_OMP"/>
</dbReference>
<dbReference type="InterPro" id="IPR011250">
    <property type="entry name" value="OMP/PagP_B-barrel"/>
</dbReference>
<dbReference type="Pfam" id="PF13505">
    <property type="entry name" value="OMP_b-brl"/>
    <property type="match status" value="1"/>
</dbReference>
<dbReference type="STRING" id="693979.Bache_2841"/>
<dbReference type="EMBL" id="CP002352">
    <property type="protein sequence ID" value="ADV44777.1"/>
    <property type="molecule type" value="Genomic_DNA"/>
</dbReference>
<evidence type="ECO:0000259" key="5">
    <source>
        <dbReference type="PROSITE" id="PS51123"/>
    </source>
</evidence>
<dbReference type="SUPFAM" id="SSF103088">
    <property type="entry name" value="OmpA-like"/>
    <property type="match status" value="1"/>
</dbReference>
<dbReference type="SUPFAM" id="SSF56925">
    <property type="entry name" value="OMPA-like"/>
    <property type="match status" value="1"/>
</dbReference>
<dbReference type="InterPro" id="IPR050330">
    <property type="entry name" value="Bact_OuterMem_StrucFunc"/>
</dbReference>
<evidence type="ECO:0000256" key="4">
    <source>
        <dbReference type="SAM" id="SignalP"/>
    </source>
</evidence>
<dbReference type="PANTHER" id="PTHR30329">
    <property type="entry name" value="STATOR ELEMENT OF FLAGELLAR MOTOR COMPLEX"/>
    <property type="match status" value="1"/>
</dbReference>
<evidence type="ECO:0000256" key="2">
    <source>
        <dbReference type="PROSITE-ProRule" id="PRU00473"/>
    </source>
</evidence>
<sequence length="386" mass="41193">MKYKFLVLSLLLAGVGVSADAQEKKEAGDNIFVGAGVGAMTVLNDGINSPTLNINVQIGKYLTPTWGVRGVVSGAWQSLETQSTGYSAYCKKFGEINLDAMLNLNSLFGNKNVNRAVDVYLFGGPTMNIGRAVSGSINYTGSDVTLTPGTTTTIPMDKNISFAAGDAKVRIGATVGLGLAYNLNEKWAINLEGRLGVTPSLFGTGSDCRKAEATARLNLGFAYTFGGKNFAKPCDVDVDALNDEINRYRSELAQSQADLANAKNALANAKPAETKEVVKEVQVAGPRAIFFKIGSAKIDDYGKVNIQLAAKTLKGNSDRKYKIAGYCDKATGSSSWNQKLSEKRAQAVYDALIAEGVDKDQLELVGFGGTENMFGKNFLNRVVILE</sequence>
<dbReference type="RefSeq" id="WP_013548364.1">
    <property type="nucleotide sequence ID" value="NC_014933.1"/>
</dbReference>
<dbReference type="Gene3D" id="3.30.1330.60">
    <property type="entry name" value="OmpA-like domain"/>
    <property type="match status" value="1"/>
</dbReference>
<evidence type="ECO:0000256" key="1">
    <source>
        <dbReference type="ARBA" id="ARBA00022729"/>
    </source>
</evidence>
<dbReference type="PROSITE" id="PS51123">
    <property type="entry name" value="OMPA_2"/>
    <property type="match status" value="1"/>
</dbReference>
<feature type="coiled-coil region" evidence="3">
    <location>
        <begin position="238"/>
        <end position="265"/>
    </location>
</feature>
<dbReference type="HOGENOM" id="CLU_058370_1_0_10"/>
<dbReference type="KEGG" id="bhl:Bache_2841"/>
<keyword evidence="1 4" id="KW-0732">Signal</keyword>
<reference key="1">
    <citation type="submission" date="2010-11" db="EMBL/GenBank/DDBJ databases">
        <title>The complete genome of Bacteroides helcogenes P 36-108.</title>
        <authorList>
            <consortium name="US DOE Joint Genome Institute (JGI-PGF)"/>
            <person name="Lucas S."/>
            <person name="Copeland A."/>
            <person name="Lapidus A."/>
            <person name="Bruce D."/>
            <person name="Goodwin L."/>
            <person name="Pitluck S."/>
            <person name="Kyrpides N."/>
            <person name="Mavromatis K."/>
            <person name="Ivanova N."/>
            <person name="Zeytun A."/>
            <person name="Brettin T."/>
            <person name="Detter J.C."/>
            <person name="Tapia R."/>
            <person name="Han C."/>
            <person name="Land M."/>
            <person name="Hauser L."/>
            <person name="Markowitz V."/>
            <person name="Cheng J.-F."/>
            <person name="Hugenholtz P."/>
            <person name="Woyke T."/>
            <person name="Wu D."/>
            <person name="Gronow S."/>
            <person name="Wellnitz S."/>
            <person name="Brambilla E."/>
            <person name="Klenk H.-P."/>
            <person name="Eisen J.A."/>
        </authorList>
    </citation>
    <scope>NUCLEOTIDE SEQUENCE</scope>
    <source>
        <strain>P 36-108</strain>
    </source>
</reference>
<dbReference type="PANTHER" id="PTHR30329:SF21">
    <property type="entry name" value="LIPOPROTEIN YIAD-RELATED"/>
    <property type="match status" value="1"/>
</dbReference>
<dbReference type="InterPro" id="IPR036737">
    <property type="entry name" value="OmpA-like_sf"/>
</dbReference>
<reference evidence="6 7" key="2">
    <citation type="journal article" date="2011" name="Stand. Genomic Sci.">
        <title>Complete genome sequence of Bacteroides helcogenes type strain (P 36-108).</title>
        <authorList>
            <person name="Pati A."/>
            <person name="Gronow S."/>
            <person name="Zeytun A."/>
            <person name="Lapidus A."/>
            <person name="Nolan M."/>
            <person name="Hammon N."/>
            <person name="Deshpande S."/>
            <person name="Cheng J.F."/>
            <person name="Tapia R."/>
            <person name="Han C."/>
            <person name="Goodwin L."/>
            <person name="Pitluck S."/>
            <person name="Liolios K."/>
            <person name="Pagani I."/>
            <person name="Ivanova N."/>
            <person name="Mavromatis K."/>
            <person name="Chen A."/>
            <person name="Palaniappan K."/>
            <person name="Land M."/>
            <person name="Hauser L."/>
            <person name="Chang Y.J."/>
            <person name="Jeffries C.D."/>
            <person name="Detter J.C."/>
            <person name="Brambilla E."/>
            <person name="Rohde M."/>
            <person name="Goker M."/>
            <person name="Woyke T."/>
            <person name="Bristow J."/>
            <person name="Eisen J.A."/>
            <person name="Markowitz V."/>
            <person name="Hugenholtz P."/>
            <person name="Kyrpides N.C."/>
            <person name="Klenk H.P."/>
            <person name="Lucas S."/>
        </authorList>
    </citation>
    <scope>NUCLEOTIDE SEQUENCE [LARGE SCALE GENOMIC DNA]</scope>
    <source>
        <strain evidence="7">ATCC 35417 / DSM 20613 / JCM 6297 / CCUG 15421 / P 36-108</strain>
    </source>
</reference>
<gene>
    <name evidence="6" type="ordered locus">Bache_2841</name>
</gene>
<dbReference type="AlphaFoldDB" id="E6SNP4"/>
<feature type="chain" id="PRO_5003209170" evidence="4">
    <location>
        <begin position="22"/>
        <end position="386"/>
    </location>
</feature>
<keyword evidence="7" id="KW-1185">Reference proteome</keyword>
<evidence type="ECO:0000256" key="3">
    <source>
        <dbReference type="SAM" id="Coils"/>
    </source>
</evidence>
<organism evidence="6 7">
    <name type="scientific">Bacteroides helcogenes (strain ATCC 35417 / DSM 20613 / JCM 6297 / CCUG 15421 / P 36-108)</name>
    <dbReference type="NCBI Taxonomy" id="693979"/>
    <lineage>
        <taxon>Bacteria</taxon>
        <taxon>Pseudomonadati</taxon>
        <taxon>Bacteroidota</taxon>
        <taxon>Bacteroidia</taxon>
        <taxon>Bacteroidales</taxon>
        <taxon>Bacteroidaceae</taxon>
        <taxon>Bacteroides</taxon>
    </lineage>
</organism>
<evidence type="ECO:0000313" key="6">
    <source>
        <dbReference type="EMBL" id="ADV44777.1"/>
    </source>
</evidence>
<feature type="domain" description="OmpA-like" evidence="5">
    <location>
        <begin position="278"/>
        <end position="386"/>
    </location>
</feature>
<accession>E6SNP4</accession>